<organism evidence="2 3">
    <name type="scientific">Ramlibacter alkalitolerans</name>
    <dbReference type="NCBI Taxonomy" id="2039631"/>
    <lineage>
        <taxon>Bacteria</taxon>
        <taxon>Pseudomonadati</taxon>
        <taxon>Pseudomonadota</taxon>
        <taxon>Betaproteobacteria</taxon>
        <taxon>Burkholderiales</taxon>
        <taxon>Comamonadaceae</taxon>
        <taxon>Ramlibacter</taxon>
    </lineage>
</organism>
<reference evidence="2 3" key="1">
    <citation type="journal article" date="2017" name="Int. J. Syst. Evol. Microbiol.">
        <title>Ramlibacter alkalitolerans sp. nov., alkali-tolerant bacterium isolated from soil of ginseng.</title>
        <authorList>
            <person name="Lee D.H."/>
            <person name="Cha C.J."/>
        </authorList>
    </citation>
    <scope>NUCLEOTIDE SEQUENCE [LARGE SCALE GENOMIC DNA]</scope>
    <source>
        <strain evidence="2 3">KACC 19305</strain>
    </source>
</reference>
<accession>A0ABS1JU57</accession>
<gene>
    <name evidence="2" type="ORF">JI746_21780</name>
</gene>
<dbReference type="EMBL" id="JAEQND010000013">
    <property type="protein sequence ID" value="MBL0427752.1"/>
    <property type="molecule type" value="Genomic_DNA"/>
</dbReference>
<keyword evidence="1" id="KW-0732">Signal</keyword>
<evidence type="ECO:0000313" key="2">
    <source>
        <dbReference type="EMBL" id="MBL0427752.1"/>
    </source>
</evidence>
<name>A0ABS1JU57_9BURK</name>
<comment type="caution">
    <text evidence="2">The sequence shown here is derived from an EMBL/GenBank/DDBJ whole genome shotgun (WGS) entry which is preliminary data.</text>
</comment>
<dbReference type="RefSeq" id="WP_201692385.1">
    <property type="nucleotide sequence ID" value="NZ_JAEQND010000013.1"/>
</dbReference>
<keyword evidence="3" id="KW-1185">Reference proteome</keyword>
<sequence length="183" mass="19051">MKKLLTILALAGLCSGAALAGPATAPAAAPALAMTTNPFGARSPAAPAPVTAPAPGQPYGLAVPNLDSMDTPKAFQETFERQGIKLLQTTMKVVGLGQDFAMLRMLDPSGAPTQSLLVREGESVVLGDGKPYSVKLTGRSLNERRVQFYFKNTLVFESDVAAPTPRKALPGQVTPAPVLVPAR</sequence>
<proteinExistence type="predicted"/>
<evidence type="ECO:0000256" key="1">
    <source>
        <dbReference type="SAM" id="SignalP"/>
    </source>
</evidence>
<feature type="signal peptide" evidence="1">
    <location>
        <begin position="1"/>
        <end position="20"/>
    </location>
</feature>
<feature type="chain" id="PRO_5045879263" evidence="1">
    <location>
        <begin position="21"/>
        <end position="183"/>
    </location>
</feature>
<dbReference type="Proteomes" id="UP000622707">
    <property type="component" value="Unassembled WGS sequence"/>
</dbReference>
<protein>
    <submittedName>
        <fullName evidence="2">Uncharacterized protein</fullName>
    </submittedName>
</protein>
<evidence type="ECO:0000313" key="3">
    <source>
        <dbReference type="Proteomes" id="UP000622707"/>
    </source>
</evidence>